<dbReference type="GO" id="GO:0004252">
    <property type="term" value="F:serine-type endopeptidase activity"/>
    <property type="evidence" value="ECO:0007669"/>
    <property type="project" value="InterPro"/>
</dbReference>
<evidence type="ECO:0000313" key="5">
    <source>
        <dbReference type="Proteomes" id="UP000299102"/>
    </source>
</evidence>
<dbReference type="STRING" id="151549.A0A4C1W470"/>
<evidence type="ECO:0000256" key="1">
    <source>
        <dbReference type="ARBA" id="ARBA00023157"/>
    </source>
</evidence>
<dbReference type="InterPro" id="IPR043504">
    <property type="entry name" value="Peptidase_S1_PA_chymotrypsin"/>
</dbReference>
<comment type="similarity">
    <text evidence="2">Belongs to the peptidase S1 family. CLIP subfamily.</text>
</comment>
<feature type="domain" description="Peptidase S1" evidence="3">
    <location>
        <begin position="1"/>
        <end position="227"/>
    </location>
</feature>
<protein>
    <submittedName>
        <fullName evidence="4">Modular serine protease</fullName>
    </submittedName>
</protein>
<dbReference type="InterPro" id="IPR009003">
    <property type="entry name" value="Peptidase_S1_PA"/>
</dbReference>
<name>A0A4C1W470_EUMVA</name>
<dbReference type="OrthoDB" id="2019384at2759"/>
<dbReference type="PROSITE" id="PS00134">
    <property type="entry name" value="TRYPSIN_HIS"/>
    <property type="match status" value="1"/>
</dbReference>
<dbReference type="AlphaFoldDB" id="A0A4C1W470"/>
<sequence length="410" mass="45366">MLTAAHCFWNHIEGKSNPESRYAVAAGKFYRAWTDPHDESVQKSDVAKIEIPVRFRGVHTNFQEDIALVVLASSLVYEVHIRPVCVDFDILKEKRQLTAGALGKVAGWGLIDEEGNVTQTLQVANLPYIDIKQCLDEAPPDFREYITSDKICAGYVNGTGPCEGDSGGGLAFSELYGGERRYYLRGIVSTAPTNKKACNVRAVTTFTQIQSHELATHRLTFVKAHVKVHASGAHAVVVEQARPQDQHGDGVLEGGHRFFCAAPSRRSTQKRKLTFIPHVAKACKKAANIYKGLARAAKATWGLSSEVVRTIYITVIEPIVLYVRCLGTGAREVRHLGVTYVDRELEKPVYFGDLTHPGHVPEIGQKSLEDLDSQTFDRLAVVGPHIYTNVIRIEGKVDAALTEYRDGEER</sequence>
<dbReference type="InterPro" id="IPR001254">
    <property type="entry name" value="Trypsin_dom"/>
</dbReference>
<dbReference type="GO" id="GO:0006508">
    <property type="term" value="P:proteolysis"/>
    <property type="evidence" value="ECO:0007669"/>
    <property type="project" value="UniProtKB-KW"/>
</dbReference>
<dbReference type="PROSITE" id="PS50240">
    <property type="entry name" value="TRYPSIN_DOM"/>
    <property type="match status" value="1"/>
</dbReference>
<dbReference type="SMART" id="SM00020">
    <property type="entry name" value="Tryp_SPc"/>
    <property type="match status" value="1"/>
</dbReference>
<gene>
    <name evidence="4" type="primary">modSP</name>
    <name evidence="4" type="ORF">EVAR_76101_1</name>
</gene>
<accession>A0A4C1W470</accession>
<dbReference type="EMBL" id="BGZK01000471">
    <property type="protein sequence ID" value="GBP45793.1"/>
    <property type="molecule type" value="Genomic_DNA"/>
</dbReference>
<dbReference type="Gene3D" id="2.40.10.10">
    <property type="entry name" value="Trypsin-like serine proteases"/>
    <property type="match status" value="1"/>
</dbReference>
<dbReference type="InterPro" id="IPR051487">
    <property type="entry name" value="Ser/Thr_Proteases_Immune/Dev"/>
</dbReference>
<dbReference type="Pfam" id="PF00089">
    <property type="entry name" value="Trypsin"/>
    <property type="match status" value="1"/>
</dbReference>
<keyword evidence="4" id="KW-0378">Hydrolase</keyword>
<dbReference type="PANTHER" id="PTHR24256">
    <property type="entry name" value="TRYPTASE-RELATED"/>
    <property type="match status" value="1"/>
</dbReference>
<dbReference type="Proteomes" id="UP000299102">
    <property type="component" value="Unassembled WGS sequence"/>
</dbReference>
<keyword evidence="5" id="KW-1185">Reference proteome</keyword>
<dbReference type="SUPFAM" id="SSF50494">
    <property type="entry name" value="Trypsin-like serine proteases"/>
    <property type="match status" value="1"/>
</dbReference>
<proteinExistence type="inferred from homology"/>
<organism evidence="4 5">
    <name type="scientific">Eumeta variegata</name>
    <name type="common">Bagworm moth</name>
    <name type="synonym">Eumeta japonica</name>
    <dbReference type="NCBI Taxonomy" id="151549"/>
    <lineage>
        <taxon>Eukaryota</taxon>
        <taxon>Metazoa</taxon>
        <taxon>Ecdysozoa</taxon>
        <taxon>Arthropoda</taxon>
        <taxon>Hexapoda</taxon>
        <taxon>Insecta</taxon>
        <taxon>Pterygota</taxon>
        <taxon>Neoptera</taxon>
        <taxon>Endopterygota</taxon>
        <taxon>Lepidoptera</taxon>
        <taxon>Glossata</taxon>
        <taxon>Ditrysia</taxon>
        <taxon>Tineoidea</taxon>
        <taxon>Psychidae</taxon>
        <taxon>Oiketicinae</taxon>
        <taxon>Eumeta</taxon>
    </lineage>
</organism>
<reference evidence="4 5" key="1">
    <citation type="journal article" date="2019" name="Commun. Biol.">
        <title>The bagworm genome reveals a unique fibroin gene that provides high tensile strength.</title>
        <authorList>
            <person name="Kono N."/>
            <person name="Nakamura H."/>
            <person name="Ohtoshi R."/>
            <person name="Tomita M."/>
            <person name="Numata K."/>
            <person name="Arakawa K."/>
        </authorList>
    </citation>
    <scope>NUCLEOTIDE SEQUENCE [LARGE SCALE GENOMIC DNA]</scope>
</reference>
<evidence type="ECO:0000313" key="4">
    <source>
        <dbReference type="EMBL" id="GBP45793.1"/>
    </source>
</evidence>
<dbReference type="InterPro" id="IPR018114">
    <property type="entry name" value="TRYPSIN_HIS"/>
</dbReference>
<keyword evidence="1" id="KW-1015">Disulfide bond</keyword>
<comment type="caution">
    <text evidence="4">The sequence shown here is derived from an EMBL/GenBank/DDBJ whole genome shotgun (WGS) entry which is preliminary data.</text>
</comment>
<evidence type="ECO:0000256" key="2">
    <source>
        <dbReference type="ARBA" id="ARBA00024195"/>
    </source>
</evidence>
<evidence type="ECO:0000259" key="3">
    <source>
        <dbReference type="PROSITE" id="PS50240"/>
    </source>
</evidence>
<keyword evidence="4" id="KW-0645">Protease</keyword>